<feature type="domain" description="CRISPR-associated protein Cmr2 N-terminal" evidence="3">
    <location>
        <begin position="210"/>
        <end position="344"/>
    </location>
</feature>
<dbReference type="InterPro" id="IPR024615">
    <property type="entry name" value="CRISPR-assoc_Cmr2_N"/>
</dbReference>
<keyword evidence="1" id="KW-0547">Nucleotide-binding</keyword>
<keyword evidence="6" id="KW-1185">Reference proteome</keyword>
<evidence type="ECO:0000256" key="1">
    <source>
        <dbReference type="ARBA" id="ARBA00022741"/>
    </source>
</evidence>
<dbReference type="Pfam" id="PF22335">
    <property type="entry name" value="Cas10-Cmr2_palm2"/>
    <property type="match status" value="1"/>
</dbReference>
<keyword evidence="2" id="KW-0051">Antiviral defense</keyword>
<reference evidence="5 6" key="1">
    <citation type="journal article" date="2011" name="J. Bacteriol.">
        <title>Complete genome sequence of 'Vulcanisaeta moutnovskia' strain 768-28, a novel member of the hyperthermophilic crenarchaeal genus vulcanisaeta.</title>
        <authorList>
            <person name="Gumerov V.M."/>
            <person name="Mardanov A.V."/>
            <person name="Beletsky A.V."/>
            <person name="Prokofeva M.I."/>
            <person name="Bonch-Osmolovskaya E.A."/>
            <person name="Ravin N.V."/>
            <person name="Skryabin K.G."/>
        </authorList>
    </citation>
    <scope>NUCLEOTIDE SEQUENCE [LARGE SCALE GENOMIC DNA]</scope>
    <source>
        <strain evidence="5 6">768-28</strain>
    </source>
</reference>
<dbReference type="GO" id="GO:0000166">
    <property type="term" value="F:nucleotide binding"/>
    <property type="evidence" value="ECO:0007669"/>
    <property type="project" value="UniProtKB-KW"/>
</dbReference>
<dbReference type="RefSeq" id="WP_013604843.1">
    <property type="nucleotide sequence ID" value="NC_015151.1"/>
</dbReference>
<organism evidence="5 6">
    <name type="scientific">Vulcanisaeta moutnovskia (strain 768-28)</name>
    <dbReference type="NCBI Taxonomy" id="985053"/>
    <lineage>
        <taxon>Archaea</taxon>
        <taxon>Thermoproteota</taxon>
        <taxon>Thermoprotei</taxon>
        <taxon>Thermoproteales</taxon>
        <taxon>Thermoproteaceae</taxon>
        <taxon>Vulcanisaeta</taxon>
    </lineage>
</organism>
<dbReference type="OrthoDB" id="148218at2157"/>
<dbReference type="eggNOG" id="arCOG02666">
    <property type="taxonomic scope" value="Archaea"/>
</dbReference>
<sequence length="1068" mass="120077">MSSGFDWLKYFKAKAWALLHDPSNKMWVIMGKGRCLHEQYLRTGAHEDEAAAIWYKLGLTDPLGDMHDVNDPAYRLVKHADAVASSMDRWLLGEAVSQGGVFRYSKLHNIFNPSYSIELPNNVDCGAVSRHVETLRSVMNSLSNFNDNVEKARVKYHALYALYELTWINEGLPPSLADTRMPTHTVFDHSYATALTINMLWSDGEVNGYLVEVDIPGIQRIVNSARKAGDFWVGSWLVSMLAWLTVWPLVWEYGPDLVIRPTLRLNPIYHATLIGALSRTLPRTLERDNIIDTIKNITSRFYLKTMINIDVKETDITQQFIREPIIPGTMTLIMPSIAASDEGKVVEILSGNFERAYNCLLNLAFNGEVNDKYCTDVLPRKIDDGGDTLLKISRKLYSMLNKSGVFKDLISVRINAVNLHDVYECLLSHIRGASDKCLIGGVELTGDDLKMFSEDRSSKLRLPRELRETLREKGVEVSDEELAKFLIMHMGLRILNKVAQVRARKRLTVGKAWFHYNDSTIKKPITADNVDAYSEYVFKKANREDVGFIYCSICGEEPAIVHLRKAPGGLNYADDTIDMLKKSLELTTDDEIGNLRFRVKPGEALGPLCLLKRTLYYRLKRGRYTSFDSTEDVAFAWYDMRISGYVVSKLPNSDEHRECRNVKDYIVGEPPKDITKICGLECTLEVARRLFNSCIDKASISHDDKVKLINELSRDLDIDDSLRALIKGVDDSLLKFRSYYAIIKGDADNIGELSKGDIPLDGYYKLLTELSKVAENAGARELSDAYAKLSSVMHGLGGLIVSPTYLATLSMALMITALRDIYITEYKYAVKGLIFSGGDDVLALTPVETSLTTVRDMRRNYWGDGGFHRIGDGYHIAAPVIGGFGRSFSVRFVNIMDNMNEEVKETIELLEGISKKAEWSLNQVRLKKDTLTISESRTGMRAVIPLSDGKQGSVANMIDALNQLFIARLGKVLSGNLPEDFDEYLQLINQLVVSNRGDVLNDVWGLIIRRNAESREYESKVAELFSLSNLANITGIDAAARLEIKASPSGSYLINELVKAYRVLRGYP</sequence>
<dbReference type="GeneID" id="10289128"/>
<accession>F0QTG8</accession>
<dbReference type="InterPro" id="IPR043128">
    <property type="entry name" value="Rev_trsase/Diguanyl_cyclase"/>
</dbReference>
<dbReference type="NCBIfam" id="TIGR02577">
    <property type="entry name" value="cas_TM1794_Cmr2"/>
    <property type="match status" value="1"/>
</dbReference>
<dbReference type="Gene3D" id="3.30.70.270">
    <property type="match status" value="1"/>
</dbReference>
<evidence type="ECO:0000259" key="3">
    <source>
        <dbReference type="Pfam" id="PF12469"/>
    </source>
</evidence>
<evidence type="ECO:0000259" key="4">
    <source>
        <dbReference type="Pfam" id="PF22335"/>
    </source>
</evidence>
<evidence type="ECO:0000256" key="2">
    <source>
        <dbReference type="ARBA" id="ARBA00023118"/>
    </source>
</evidence>
<dbReference type="GO" id="GO:0051607">
    <property type="term" value="P:defense response to virus"/>
    <property type="evidence" value="ECO:0007669"/>
    <property type="project" value="UniProtKB-KW"/>
</dbReference>
<dbReference type="InterPro" id="IPR038242">
    <property type="entry name" value="Cmr2_N"/>
</dbReference>
<dbReference type="Proteomes" id="UP000007485">
    <property type="component" value="Chromosome"/>
</dbReference>
<name>F0QTG8_VULM7</name>
<dbReference type="HOGENOM" id="CLU_012640_0_0_2"/>
<dbReference type="KEGG" id="vmo:VMUT_1476"/>
<dbReference type="AlphaFoldDB" id="F0QTG8"/>
<evidence type="ECO:0000313" key="6">
    <source>
        <dbReference type="Proteomes" id="UP000007485"/>
    </source>
</evidence>
<dbReference type="Gene3D" id="3.30.70.2220">
    <property type="entry name" value="CRISPR-Cas system, Cmr2 subunit, D1 domain, cysteine cluster"/>
    <property type="match status" value="1"/>
</dbReference>
<proteinExistence type="predicted"/>
<dbReference type="InterPro" id="IPR013407">
    <property type="entry name" value="CRISPR-assoc_prot_Cmr2"/>
</dbReference>
<protein>
    <submittedName>
        <fullName evidence="5">CRISPR-associated protein, Crm2 family</fullName>
    </submittedName>
</protein>
<gene>
    <name evidence="5" type="ordered locus">VMUT_1476</name>
</gene>
<feature type="domain" description="Cas10/Cmr2 second palm" evidence="4">
    <location>
        <begin position="739"/>
        <end position="917"/>
    </location>
</feature>
<dbReference type="Pfam" id="PF12469">
    <property type="entry name" value="Cmr2_N"/>
    <property type="match status" value="1"/>
</dbReference>
<dbReference type="InterPro" id="IPR054767">
    <property type="entry name" value="Cas10-Cmr2_palm2"/>
</dbReference>
<dbReference type="STRING" id="985053.VMUT_1476"/>
<evidence type="ECO:0000313" key="5">
    <source>
        <dbReference type="EMBL" id="ADY01681.1"/>
    </source>
</evidence>
<dbReference type="EMBL" id="CP002529">
    <property type="protein sequence ID" value="ADY01681.1"/>
    <property type="molecule type" value="Genomic_DNA"/>
</dbReference>